<dbReference type="NCBIfam" id="TIGR03023">
    <property type="entry name" value="WcaJ_sugtrans"/>
    <property type="match status" value="1"/>
</dbReference>
<comment type="similarity">
    <text evidence="2">Belongs to the bacterial sugar transferase family.</text>
</comment>
<dbReference type="GO" id="GO:0016780">
    <property type="term" value="F:phosphotransferase activity, for other substituted phosphate groups"/>
    <property type="evidence" value="ECO:0007669"/>
    <property type="project" value="TreeGrafter"/>
</dbReference>
<dbReference type="PANTHER" id="PTHR30576">
    <property type="entry name" value="COLANIC BIOSYNTHESIS UDP-GLUCOSE LIPID CARRIER TRANSFERASE"/>
    <property type="match status" value="1"/>
</dbReference>
<dbReference type="Gene3D" id="3.40.50.720">
    <property type="entry name" value="NAD(P)-binding Rossmann-like Domain"/>
    <property type="match status" value="1"/>
</dbReference>
<dbReference type="GO" id="GO:0016020">
    <property type="term" value="C:membrane"/>
    <property type="evidence" value="ECO:0007669"/>
    <property type="project" value="UniProtKB-SubCell"/>
</dbReference>
<evidence type="ECO:0000256" key="2">
    <source>
        <dbReference type="ARBA" id="ARBA00006464"/>
    </source>
</evidence>
<organism evidence="10 11">
    <name type="scientific">Azospirillum thermophilum</name>
    <dbReference type="NCBI Taxonomy" id="2202148"/>
    <lineage>
        <taxon>Bacteria</taxon>
        <taxon>Pseudomonadati</taxon>
        <taxon>Pseudomonadota</taxon>
        <taxon>Alphaproteobacteria</taxon>
        <taxon>Rhodospirillales</taxon>
        <taxon>Azospirillaceae</taxon>
        <taxon>Azospirillum</taxon>
    </lineage>
</organism>
<dbReference type="EMBL" id="CP029354">
    <property type="protein sequence ID" value="AWK88487.1"/>
    <property type="molecule type" value="Genomic_DNA"/>
</dbReference>
<dbReference type="RefSeq" id="WP_109330818.1">
    <property type="nucleotide sequence ID" value="NZ_CP029354.1"/>
</dbReference>
<feature type="transmembrane region" description="Helical" evidence="8">
    <location>
        <begin position="303"/>
        <end position="324"/>
    </location>
</feature>
<evidence type="ECO:0000313" key="10">
    <source>
        <dbReference type="EMBL" id="AWK88487.1"/>
    </source>
</evidence>
<feature type="transmembrane region" description="Helical" evidence="8">
    <location>
        <begin position="95"/>
        <end position="119"/>
    </location>
</feature>
<evidence type="ECO:0000256" key="5">
    <source>
        <dbReference type="ARBA" id="ARBA00022989"/>
    </source>
</evidence>
<keyword evidence="7" id="KW-0270">Exopolysaccharide synthesis</keyword>
<feature type="domain" description="Bacterial sugar transferase" evidence="9">
    <location>
        <begin position="298"/>
        <end position="486"/>
    </location>
</feature>
<keyword evidence="6 8" id="KW-0472">Membrane</keyword>
<evidence type="ECO:0000256" key="6">
    <source>
        <dbReference type="ARBA" id="ARBA00023136"/>
    </source>
</evidence>
<keyword evidence="4 8" id="KW-0812">Transmembrane</keyword>
<evidence type="ECO:0000256" key="7">
    <source>
        <dbReference type="ARBA" id="ARBA00023169"/>
    </source>
</evidence>
<dbReference type="PANTHER" id="PTHR30576:SF0">
    <property type="entry name" value="UNDECAPRENYL-PHOSPHATE N-ACETYLGALACTOSAMINYL 1-PHOSPHATE TRANSFERASE-RELATED"/>
    <property type="match status" value="1"/>
</dbReference>
<feature type="transmembrane region" description="Helical" evidence="8">
    <location>
        <begin position="125"/>
        <end position="145"/>
    </location>
</feature>
<evidence type="ECO:0000256" key="8">
    <source>
        <dbReference type="SAM" id="Phobius"/>
    </source>
</evidence>
<comment type="subcellular location">
    <subcellularLocation>
        <location evidence="1">Membrane</location>
        <topology evidence="1">Multi-pass membrane protein</topology>
    </subcellularLocation>
</comment>
<gene>
    <name evidence="10" type="ORF">DEW08_20710</name>
</gene>
<evidence type="ECO:0000259" key="9">
    <source>
        <dbReference type="Pfam" id="PF02397"/>
    </source>
</evidence>
<dbReference type="GO" id="GO:0000271">
    <property type="term" value="P:polysaccharide biosynthetic process"/>
    <property type="evidence" value="ECO:0007669"/>
    <property type="project" value="UniProtKB-KW"/>
</dbReference>
<evidence type="ECO:0000313" key="11">
    <source>
        <dbReference type="Proteomes" id="UP000245629"/>
    </source>
</evidence>
<name>A0A2S2CW23_9PROT</name>
<dbReference type="InterPro" id="IPR017475">
    <property type="entry name" value="EPS_sugar_tfrase"/>
</dbReference>
<proteinExistence type="inferred from homology"/>
<protein>
    <submittedName>
        <fullName evidence="10">Undecaprenyl-phosphate glucose phosphotransferase</fullName>
    </submittedName>
</protein>
<dbReference type="Pfam" id="PF13727">
    <property type="entry name" value="CoA_binding_3"/>
    <property type="match status" value="1"/>
</dbReference>
<reference evidence="11" key="1">
    <citation type="submission" date="2018-05" db="EMBL/GenBank/DDBJ databases">
        <title>Azospirillum thermophila sp. nov., a novel isolated from hot spring.</title>
        <authorList>
            <person name="Zhao Z."/>
        </authorList>
    </citation>
    <scope>NUCLEOTIDE SEQUENCE [LARGE SCALE GENOMIC DNA]</scope>
    <source>
        <strain evidence="11">CFH 70021</strain>
    </source>
</reference>
<dbReference type="AlphaFoldDB" id="A0A2S2CW23"/>
<dbReference type="InterPro" id="IPR017473">
    <property type="entry name" value="Undecaprenyl-P_gluc_Ptfrase"/>
</dbReference>
<dbReference type="InterPro" id="IPR003362">
    <property type="entry name" value="Bact_transf"/>
</dbReference>
<evidence type="ECO:0000256" key="3">
    <source>
        <dbReference type="ARBA" id="ARBA00022679"/>
    </source>
</evidence>
<dbReference type="NCBIfam" id="TIGR03025">
    <property type="entry name" value="EPS_sugtrans"/>
    <property type="match status" value="1"/>
</dbReference>
<keyword evidence="3 10" id="KW-0808">Transferase</keyword>
<evidence type="ECO:0000256" key="4">
    <source>
        <dbReference type="ARBA" id="ARBA00022692"/>
    </source>
</evidence>
<dbReference type="Pfam" id="PF02397">
    <property type="entry name" value="Bac_transf"/>
    <property type="match status" value="1"/>
</dbReference>
<feature type="transmembrane region" description="Helical" evidence="8">
    <location>
        <begin position="25"/>
        <end position="48"/>
    </location>
</feature>
<keyword evidence="11" id="KW-1185">Reference proteome</keyword>
<sequence length="491" mass="54563">MNSTIKLYVRDLAKRGSTRSLSPDLASGVVAICDAAVLLLVALVPVALNVGGQLGQDRSTIYLPPSLMGTGLMIAILLNVGLYRIDWVVDVYRQLPRLATAWAASVLTVLFFGFLLQVLDQYSRLWALIWVFGSFAGLVGGRAAACQLVRHWIAAGLLARRAVIVGDPQEMRRLLDHLRPRDGQDFQILGLFTTEPDTGQGQPQGKPVLGYPVIGTAESLPDFLRTDRVDDVFVALPWTDGERINSLISRLRMLPVDVRLVSDALVFCKPKLTATRFGTVTVLEVARRPLRDWDALAKRAMDIGIAGTALFILAPLMALIVLAIKLDSPGPVIFRQKRFGFNNSVIEALKFRTMYHDRGDPSGAARTVRQDPRVTRVGRFLRASSLDELPQLVNVLRGEMSVIGPRAHPIAMKAGDQLYHEAVAEYAARHRVRPGLTGWAQVNGLRGEIDSIEKANRRVEYDLYYIENWSIWFDIRILIRTLITVLRHGAY</sequence>
<accession>A0A2S2CW23</accession>
<keyword evidence="5 8" id="KW-1133">Transmembrane helix</keyword>
<feature type="transmembrane region" description="Helical" evidence="8">
    <location>
        <begin position="60"/>
        <end position="83"/>
    </location>
</feature>
<dbReference type="Proteomes" id="UP000245629">
    <property type="component" value="Chromosome 3"/>
</dbReference>
<dbReference type="KEGG" id="azz:DEW08_20710"/>
<dbReference type="OrthoDB" id="9808602at2"/>
<evidence type="ECO:0000256" key="1">
    <source>
        <dbReference type="ARBA" id="ARBA00004141"/>
    </source>
</evidence>